<name>A0A445C7S8_ARAHY</name>
<sequence>MEAMKVTQQATLPTSIPMLTTPSEFSQLSVVDQPQSKLIFSEKIPENKTLAEIVKKSTQDKKYYVIYNGPMKGVYDDWAKAAPFTHQPRTIHKGGFLTIEEAKESLREYEVLHPE</sequence>
<comment type="caution">
    <text evidence="2">The sequence shown here is derived from an EMBL/GenBank/DDBJ whole genome shotgun (WGS) entry which is preliminary data.</text>
</comment>
<evidence type="ECO:0000259" key="1">
    <source>
        <dbReference type="Pfam" id="PF01693"/>
    </source>
</evidence>
<dbReference type="EMBL" id="SDMP01000007">
    <property type="protein sequence ID" value="RYR46959.1"/>
    <property type="molecule type" value="Genomic_DNA"/>
</dbReference>
<accession>A0A445C7S8</accession>
<dbReference type="SUPFAM" id="SSF55658">
    <property type="entry name" value="L9 N-domain-like"/>
    <property type="match status" value="1"/>
</dbReference>
<organism evidence="2 3">
    <name type="scientific">Arachis hypogaea</name>
    <name type="common">Peanut</name>
    <dbReference type="NCBI Taxonomy" id="3818"/>
    <lineage>
        <taxon>Eukaryota</taxon>
        <taxon>Viridiplantae</taxon>
        <taxon>Streptophyta</taxon>
        <taxon>Embryophyta</taxon>
        <taxon>Tracheophyta</taxon>
        <taxon>Spermatophyta</taxon>
        <taxon>Magnoliopsida</taxon>
        <taxon>eudicotyledons</taxon>
        <taxon>Gunneridae</taxon>
        <taxon>Pentapetalae</taxon>
        <taxon>rosids</taxon>
        <taxon>fabids</taxon>
        <taxon>Fabales</taxon>
        <taxon>Fabaceae</taxon>
        <taxon>Papilionoideae</taxon>
        <taxon>50 kb inversion clade</taxon>
        <taxon>dalbergioids sensu lato</taxon>
        <taxon>Dalbergieae</taxon>
        <taxon>Pterocarpus clade</taxon>
        <taxon>Arachis</taxon>
    </lineage>
</organism>
<dbReference type="InterPro" id="IPR011320">
    <property type="entry name" value="RNase_H1_N"/>
</dbReference>
<proteinExistence type="predicted"/>
<gene>
    <name evidence="2" type="ORF">Ahy_A07g032849</name>
</gene>
<feature type="domain" description="Ribonuclease H1 N-terminal" evidence="1">
    <location>
        <begin position="62"/>
        <end position="104"/>
    </location>
</feature>
<dbReference type="InterPro" id="IPR009027">
    <property type="entry name" value="Ribosomal_bL9/RNase_H1_N"/>
</dbReference>
<reference evidence="2 3" key="1">
    <citation type="submission" date="2019-01" db="EMBL/GenBank/DDBJ databases">
        <title>Sequencing of cultivated peanut Arachis hypogaea provides insights into genome evolution and oil improvement.</title>
        <authorList>
            <person name="Chen X."/>
        </authorList>
    </citation>
    <scope>NUCLEOTIDE SEQUENCE [LARGE SCALE GENOMIC DNA]</scope>
    <source>
        <strain evidence="3">cv. Fuhuasheng</strain>
        <tissue evidence="2">Leaves</tissue>
    </source>
</reference>
<dbReference type="AlphaFoldDB" id="A0A445C7S8"/>
<evidence type="ECO:0000313" key="2">
    <source>
        <dbReference type="EMBL" id="RYR46959.1"/>
    </source>
</evidence>
<dbReference type="Pfam" id="PF01693">
    <property type="entry name" value="Cauli_VI"/>
    <property type="match status" value="1"/>
</dbReference>
<protein>
    <recommendedName>
        <fullName evidence="1">Ribonuclease H1 N-terminal domain-containing protein</fullName>
    </recommendedName>
</protein>
<evidence type="ECO:0000313" key="3">
    <source>
        <dbReference type="Proteomes" id="UP000289738"/>
    </source>
</evidence>
<dbReference type="Proteomes" id="UP000289738">
    <property type="component" value="Chromosome A07"/>
</dbReference>
<keyword evidence="3" id="KW-1185">Reference proteome</keyword>